<reference evidence="8" key="2">
    <citation type="submission" date="2021-08" db="EMBL/GenBank/DDBJ databases">
        <authorList>
            <person name="Tani A."/>
            <person name="Ola A."/>
            <person name="Ogura Y."/>
            <person name="Katsura K."/>
            <person name="Hayashi T."/>
        </authorList>
    </citation>
    <scope>NUCLEOTIDE SEQUENCE</scope>
    <source>
        <strain evidence="8">KCTC 52305</strain>
    </source>
</reference>
<dbReference type="EMBL" id="BPQH01000009">
    <property type="protein sequence ID" value="GJD50291.1"/>
    <property type="molecule type" value="Genomic_DNA"/>
</dbReference>
<feature type="transmembrane region" description="Helical" evidence="7">
    <location>
        <begin position="280"/>
        <end position="303"/>
    </location>
</feature>
<keyword evidence="9" id="KW-1185">Reference proteome</keyword>
<feature type="transmembrane region" description="Helical" evidence="7">
    <location>
        <begin position="108"/>
        <end position="126"/>
    </location>
</feature>
<feature type="transmembrane region" description="Helical" evidence="7">
    <location>
        <begin position="315"/>
        <end position="343"/>
    </location>
</feature>
<sequence length="487" mass="50340">MSGVRRAVLLAAGERGLIGILTLVQTAAISRLLTPEQVGVALIGTAALQVIESLRDFGTTTYLIQQREITRESARTAFTILLLISGLLAAGLVAAAPAFAAAYGQPGLASYLLVLALALAFLPVAAPRMALMRRDLAFGALACANVAGALTFAIVVVTLALAGLGFMSVAWATVASGLATAAVATGLRPDPWMFRPCLAEWRATLRFSGYMTGTHLLNRAYELLPIFVLGRFCPVEAVGLYSRAQVISQLPERLILASVAGVVLPAFAAEGGDRGALRRAYLSGLSYVAVIQWPALVLIAMTAGPVVRLVLGEQWLAAVPLVQTMALATAIPFAAILSGPILVASGGLRDTLTSSLISLPVSGLVVVGAAAFGPAALALSLFVTLPLQVLVVMHLIRRRLDARWGEFARALRTSALVTCASAIPPAALLAGAGRGFDPGLPLAALAAAGALGGWLAGVALLGHPIYGHLRAVLGGFRPARLRLRVAP</sequence>
<feature type="transmembrane region" description="Helical" evidence="7">
    <location>
        <begin position="168"/>
        <end position="187"/>
    </location>
</feature>
<keyword evidence="6 7" id="KW-0472">Membrane</keyword>
<evidence type="ECO:0000256" key="3">
    <source>
        <dbReference type="ARBA" id="ARBA00022475"/>
    </source>
</evidence>
<protein>
    <recommendedName>
        <fullName evidence="10">Lipopolysaccharide biosynthesis protein</fullName>
    </recommendedName>
</protein>
<keyword evidence="3" id="KW-1003">Cell membrane</keyword>
<evidence type="ECO:0000256" key="4">
    <source>
        <dbReference type="ARBA" id="ARBA00022692"/>
    </source>
</evidence>
<feature type="transmembrane region" description="Helical" evidence="7">
    <location>
        <begin position="439"/>
        <end position="461"/>
    </location>
</feature>
<dbReference type="Proteomes" id="UP001055167">
    <property type="component" value="Unassembled WGS sequence"/>
</dbReference>
<evidence type="ECO:0000256" key="6">
    <source>
        <dbReference type="ARBA" id="ARBA00023136"/>
    </source>
</evidence>
<dbReference type="Pfam" id="PF13440">
    <property type="entry name" value="Polysacc_synt_3"/>
    <property type="match status" value="1"/>
</dbReference>
<comment type="similarity">
    <text evidence="2">Belongs to the polysaccharide synthase family.</text>
</comment>
<comment type="caution">
    <text evidence="8">The sequence shown here is derived from an EMBL/GenBank/DDBJ whole genome shotgun (WGS) entry which is preliminary data.</text>
</comment>
<feature type="transmembrane region" description="Helical" evidence="7">
    <location>
        <begin position="138"/>
        <end position="162"/>
    </location>
</feature>
<dbReference type="InterPro" id="IPR050833">
    <property type="entry name" value="Poly_Biosynth_Transport"/>
</dbReference>
<evidence type="ECO:0000256" key="2">
    <source>
        <dbReference type="ARBA" id="ARBA00007430"/>
    </source>
</evidence>
<reference evidence="8" key="1">
    <citation type="journal article" date="2021" name="Front. Microbiol.">
        <title>Comprehensive Comparative Genomics and Phenotyping of Methylobacterium Species.</title>
        <authorList>
            <person name="Alessa O."/>
            <person name="Ogura Y."/>
            <person name="Fujitani Y."/>
            <person name="Takami H."/>
            <person name="Hayashi T."/>
            <person name="Sahin N."/>
            <person name="Tani A."/>
        </authorList>
    </citation>
    <scope>NUCLEOTIDE SEQUENCE</scope>
    <source>
        <strain evidence="8">KCTC 52305</strain>
    </source>
</reference>
<evidence type="ECO:0000256" key="5">
    <source>
        <dbReference type="ARBA" id="ARBA00022989"/>
    </source>
</evidence>
<dbReference type="PANTHER" id="PTHR30250">
    <property type="entry name" value="PST FAMILY PREDICTED COLANIC ACID TRANSPORTER"/>
    <property type="match status" value="1"/>
</dbReference>
<name>A0ABQ4QZ11_9HYPH</name>
<feature type="transmembrane region" description="Helical" evidence="7">
    <location>
        <begin position="363"/>
        <end position="392"/>
    </location>
</feature>
<organism evidence="8 9">
    <name type="scientific">Methylobacterium crusticola</name>
    <dbReference type="NCBI Taxonomy" id="1697972"/>
    <lineage>
        <taxon>Bacteria</taxon>
        <taxon>Pseudomonadati</taxon>
        <taxon>Pseudomonadota</taxon>
        <taxon>Alphaproteobacteria</taxon>
        <taxon>Hyphomicrobiales</taxon>
        <taxon>Methylobacteriaceae</taxon>
        <taxon>Methylobacterium</taxon>
    </lineage>
</organism>
<gene>
    <name evidence="8" type="ORF">OPKNFCMD_3030</name>
</gene>
<evidence type="ECO:0000256" key="7">
    <source>
        <dbReference type="SAM" id="Phobius"/>
    </source>
</evidence>
<evidence type="ECO:0008006" key="10">
    <source>
        <dbReference type="Google" id="ProtNLM"/>
    </source>
</evidence>
<dbReference type="RefSeq" id="WP_128562500.1">
    <property type="nucleotide sequence ID" value="NZ_BPQH01000009.1"/>
</dbReference>
<keyword evidence="5 7" id="KW-1133">Transmembrane helix</keyword>
<comment type="subcellular location">
    <subcellularLocation>
        <location evidence="1">Cell membrane</location>
        <topology evidence="1">Multi-pass membrane protein</topology>
    </subcellularLocation>
</comment>
<keyword evidence="4 7" id="KW-0812">Transmembrane</keyword>
<evidence type="ECO:0000313" key="9">
    <source>
        <dbReference type="Proteomes" id="UP001055167"/>
    </source>
</evidence>
<feature type="transmembrane region" description="Helical" evidence="7">
    <location>
        <begin position="77"/>
        <end position="102"/>
    </location>
</feature>
<feature type="transmembrane region" description="Helical" evidence="7">
    <location>
        <begin position="413"/>
        <end position="433"/>
    </location>
</feature>
<accession>A0ABQ4QZ11</accession>
<evidence type="ECO:0000313" key="8">
    <source>
        <dbReference type="EMBL" id="GJD50291.1"/>
    </source>
</evidence>
<evidence type="ECO:0000256" key="1">
    <source>
        <dbReference type="ARBA" id="ARBA00004651"/>
    </source>
</evidence>
<proteinExistence type="inferred from homology"/>
<dbReference type="PANTHER" id="PTHR30250:SF10">
    <property type="entry name" value="LIPOPOLYSACCHARIDE BIOSYNTHESIS PROTEIN WZXC"/>
    <property type="match status" value="1"/>
</dbReference>